<name>A0A976N0N3_9VIRU</name>
<organism evidence="1">
    <name type="scientific">Dipodfec virus UA23Rod_1661</name>
    <dbReference type="NCBI Taxonomy" id="2929254"/>
    <lineage>
        <taxon>Viruses</taxon>
        <taxon>Monodnaviria</taxon>
        <taxon>Shotokuvirae</taxon>
        <taxon>Cressdnaviricota</taxon>
    </lineage>
</organism>
<proteinExistence type="predicted"/>
<protein>
    <submittedName>
        <fullName evidence="1">Uncharacterized protein</fullName>
    </submittedName>
</protein>
<sequence length="109" mass="13131">MNVVRARSWLGIVRAPGDLTYIKNLKYKFLCISNYDGAVWRVFIQFKEARPKPKTQNTTWYKSITIRNSINYVNKYGFSFKKGQLDVFTQNREDLYFIRTLRGAEYWKW</sequence>
<dbReference type="EMBL" id="OM869602">
    <property type="protein sequence ID" value="UPW36485.1"/>
    <property type="molecule type" value="Genomic_DNA"/>
</dbReference>
<reference evidence="1" key="1">
    <citation type="submission" date="2022-02" db="EMBL/GenBank/DDBJ databases">
        <title>Towards deciphering the DNA virus diversity associated with rodent species in the families Cricetidae and Heteromyidae.</title>
        <authorList>
            <person name="Lund M."/>
            <person name="Larsen B.B."/>
            <person name="Gryseels S."/>
            <person name="Kraberger S."/>
            <person name="Rowsey D.M."/>
            <person name="Steger L."/>
            <person name="Yule K.M."/>
            <person name="Upham N.S."/>
            <person name="Worobey M."/>
            <person name="Van Doorslaer K."/>
            <person name="Varsani A."/>
        </authorList>
    </citation>
    <scope>NUCLEOTIDE SEQUENCE</scope>
    <source>
        <strain evidence="1">UA23Rod_1661</strain>
    </source>
</reference>
<evidence type="ECO:0000313" key="1">
    <source>
        <dbReference type="EMBL" id="UPW36485.1"/>
    </source>
</evidence>
<accession>A0A976N0N3</accession>